<dbReference type="InterPro" id="IPR021994">
    <property type="entry name" value="DUF3592"/>
</dbReference>
<feature type="domain" description="DUF3592" evidence="2">
    <location>
        <begin position="40"/>
        <end position="109"/>
    </location>
</feature>
<sequence>MHWVEVAVPAAFVLTGALMVVLATRTLIRNNAFTARAVRVPGVVVGGRRERGPIRDSMGTYHFPTVRYRTLEGAELERTSPAGRGGYRFREGADVTVMYEPADPGRFVVREMHTAEMVTAIIMTVFGIFLGLFGLLFTVSALL</sequence>
<dbReference type="AlphaFoldDB" id="A0A365H4Z0"/>
<dbReference type="Pfam" id="PF12158">
    <property type="entry name" value="DUF3592"/>
    <property type="match status" value="1"/>
</dbReference>
<keyword evidence="4" id="KW-1185">Reference proteome</keyword>
<accession>A0A365H4Z0</accession>
<evidence type="ECO:0000313" key="3">
    <source>
        <dbReference type="EMBL" id="RAY14119.1"/>
    </source>
</evidence>
<evidence type="ECO:0000259" key="2">
    <source>
        <dbReference type="Pfam" id="PF12158"/>
    </source>
</evidence>
<gene>
    <name evidence="3" type="ORF">DPM19_17765</name>
</gene>
<dbReference type="Proteomes" id="UP000251891">
    <property type="component" value="Unassembled WGS sequence"/>
</dbReference>
<keyword evidence="1" id="KW-0472">Membrane</keyword>
<dbReference type="OrthoDB" id="4212335at2"/>
<comment type="caution">
    <text evidence="3">The sequence shown here is derived from an EMBL/GenBank/DDBJ whole genome shotgun (WGS) entry which is preliminary data.</text>
</comment>
<name>A0A365H4Z0_9ACTN</name>
<reference evidence="3 4" key="1">
    <citation type="submission" date="2018-06" db="EMBL/GenBank/DDBJ databases">
        <title>Actinomadura craniellae sp. nov. isolated from marine sponge Craniella sp.</title>
        <authorList>
            <person name="Li L."/>
            <person name="Xu Q.H."/>
            <person name="Lin H.W."/>
            <person name="Lu Y.H."/>
        </authorList>
    </citation>
    <scope>NUCLEOTIDE SEQUENCE [LARGE SCALE GENOMIC DNA]</scope>
    <source>
        <strain evidence="3 4">LHW63021</strain>
    </source>
</reference>
<keyword evidence="1" id="KW-1133">Transmembrane helix</keyword>
<dbReference type="RefSeq" id="WP_111869031.1">
    <property type="nucleotide sequence ID" value="NZ_QLYX01000007.1"/>
</dbReference>
<evidence type="ECO:0000313" key="4">
    <source>
        <dbReference type="Proteomes" id="UP000251891"/>
    </source>
</evidence>
<feature type="transmembrane region" description="Helical" evidence="1">
    <location>
        <begin position="6"/>
        <end position="28"/>
    </location>
</feature>
<keyword evidence="1" id="KW-0812">Transmembrane</keyword>
<protein>
    <recommendedName>
        <fullName evidence="2">DUF3592 domain-containing protein</fullName>
    </recommendedName>
</protein>
<organism evidence="3 4">
    <name type="scientific">Actinomadura craniellae</name>
    <dbReference type="NCBI Taxonomy" id="2231787"/>
    <lineage>
        <taxon>Bacteria</taxon>
        <taxon>Bacillati</taxon>
        <taxon>Actinomycetota</taxon>
        <taxon>Actinomycetes</taxon>
        <taxon>Streptosporangiales</taxon>
        <taxon>Thermomonosporaceae</taxon>
        <taxon>Actinomadura</taxon>
    </lineage>
</organism>
<evidence type="ECO:0000256" key="1">
    <source>
        <dbReference type="SAM" id="Phobius"/>
    </source>
</evidence>
<feature type="transmembrane region" description="Helical" evidence="1">
    <location>
        <begin position="120"/>
        <end position="142"/>
    </location>
</feature>
<proteinExistence type="predicted"/>
<dbReference type="EMBL" id="QLYX01000007">
    <property type="protein sequence ID" value="RAY14119.1"/>
    <property type="molecule type" value="Genomic_DNA"/>
</dbReference>